<keyword evidence="3" id="KW-1185">Reference proteome</keyword>
<accession>A0A371AS25</accession>
<reference evidence="2 3" key="1">
    <citation type="submission" date="2018-07" db="EMBL/GenBank/DDBJ databases">
        <title>Anaerosacharophilus polymeroproducens gen. nov. sp. nov., an anaerobic bacterium isolated from salt field.</title>
        <authorList>
            <person name="Kim W."/>
            <person name="Yang S.-H."/>
            <person name="Oh J."/>
            <person name="Lee J.-H."/>
            <person name="Kwon K.K."/>
        </authorList>
    </citation>
    <scope>NUCLEOTIDE SEQUENCE [LARGE SCALE GENOMIC DNA]</scope>
    <source>
        <strain evidence="2 3">MCWD5</strain>
    </source>
</reference>
<dbReference type="Proteomes" id="UP000255036">
    <property type="component" value="Unassembled WGS sequence"/>
</dbReference>
<sequence length="280" mass="30726">MKRLTKVCLILVVVFLGIGILLAVVGTAMGFRFGNIRDISGLTNLTKQEKYEYPLEEIKNLDIKVDAGKLEINSGDEDKIVVIMKRKDDYGTCYQDGNKLVIHEKLKKSFWKLFENYGTEVKIYLPKDYKFEKGRITMGAGEANIERFYGKEISFDVGAGSLHGDTIAAAEKMELSAGAGEIDIEKMQAKDTSVECGVGSISLSGKVDGDISADCGIGEISLDLDGKENDFNYILKSGVGDMEINDNKFHALGNDKKIDHNAKKTINMECGVGSIDVNVN</sequence>
<evidence type="ECO:0000259" key="1">
    <source>
        <dbReference type="Pfam" id="PF13349"/>
    </source>
</evidence>
<comment type="caution">
    <text evidence="2">The sequence shown here is derived from an EMBL/GenBank/DDBJ whole genome shotgun (WGS) entry which is preliminary data.</text>
</comment>
<protein>
    <recommendedName>
        <fullName evidence="1">DUF4097 domain-containing protein</fullName>
    </recommendedName>
</protein>
<feature type="domain" description="DUF4097" evidence="1">
    <location>
        <begin position="58"/>
        <end position="277"/>
    </location>
</feature>
<dbReference type="OrthoDB" id="1654962at2"/>
<proteinExistence type="predicted"/>
<dbReference type="EMBL" id="QRCT01000050">
    <property type="protein sequence ID" value="RDU22280.1"/>
    <property type="molecule type" value="Genomic_DNA"/>
</dbReference>
<evidence type="ECO:0000313" key="3">
    <source>
        <dbReference type="Proteomes" id="UP000255036"/>
    </source>
</evidence>
<dbReference type="Pfam" id="PF13349">
    <property type="entry name" value="DUF4097"/>
    <property type="match status" value="1"/>
</dbReference>
<organism evidence="2 3">
    <name type="scientific">Anaerosacchariphilus polymeriproducens</name>
    <dbReference type="NCBI Taxonomy" id="1812858"/>
    <lineage>
        <taxon>Bacteria</taxon>
        <taxon>Bacillati</taxon>
        <taxon>Bacillota</taxon>
        <taxon>Clostridia</taxon>
        <taxon>Lachnospirales</taxon>
        <taxon>Lachnospiraceae</taxon>
        <taxon>Anaerosacchariphilus</taxon>
    </lineage>
</organism>
<gene>
    <name evidence="2" type="ORF">DWV06_17330</name>
</gene>
<dbReference type="InterPro" id="IPR025164">
    <property type="entry name" value="Toastrack_DUF4097"/>
</dbReference>
<evidence type="ECO:0000313" key="2">
    <source>
        <dbReference type="EMBL" id="RDU22280.1"/>
    </source>
</evidence>
<name>A0A371AS25_9FIRM</name>
<dbReference type="AlphaFoldDB" id="A0A371AS25"/>
<dbReference type="Gene3D" id="2.160.20.120">
    <property type="match status" value="1"/>
</dbReference>
<dbReference type="RefSeq" id="WP_115483461.1">
    <property type="nucleotide sequence ID" value="NZ_QRCT01000050.1"/>
</dbReference>